<comment type="caution">
    <text evidence="11">The sequence shown here is derived from an EMBL/GenBank/DDBJ whole genome shotgun (WGS) entry which is preliminary data.</text>
</comment>
<dbReference type="PROSITE" id="PS51085">
    <property type="entry name" value="2FE2S_FER_2"/>
    <property type="match status" value="1"/>
</dbReference>
<feature type="domain" description="4Fe-4S ferredoxin-type" evidence="8">
    <location>
        <begin position="203"/>
        <end position="232"/>
    </location>
</feature>
<evidence type="ECO:0000256" key="2">
    <source>
        <dbReference type="ARBA" id="ARBA00022723"/>
    </source>
</evidence>
<dbReference type="InterPro" id="IPR017896">
    <property type="entry name" value="4Fe4S_Fe-S-bd"/>
</dbReference>
<dbReference type="FunFam" id="3.30.70.20:FF:000035">
    <property type="entry name" value="Iron hydrogenase 1"/>
    <property type="match status" value="1"/>
</dbReference>
<dbReference type="InterPro" id="IPR036010">
    <property type="entry name" value="2Fe-2S_ferredoxin-like_sf"/>
</dbReference>
<evidence type="ECO:0000256" key="5">
    <source>
        <dbReference type="ARBA" id="ARBA00023004"/>
    </source>
</evidence>
<keyword evidence="3" id="KW-0677">Repeat</keyword>
<name>A0A0D2J2Y6_9BACT</name>
<dbReference type="GO" id="GO:0022904">
    <property type="term" value="P:respiratory electron transport chain"/>
    <property type="evidence" value="ECO:0007669"/>
    <property type="project" value="TreeGrafter"/>
</dbReference>
<feature type="domain" description="4Fe-4S His(Cys)3-ligated-type" evidence="10">
    <location>
        <begin position="78"/>
        <end position="141"/>
    </location>
</feature>
<evidence type="ECO:0000259" key="8">
    <source>
        <dbReference type="PROSITE" id="PS51379"/>
    </source>
</evidence>
<dbReference type="InterPro" id="IPR006656">
    <property type="entry name" value="Mopterin_OxRdtase"/>
</dbReference>
<dbReference type="PROSITE" id="PS51669">
    <property type="entry name" value="4FE4S_MOW_BIS_MGD"/>
    <property type="match status" value="1"/>
</dbReference>
<dbReference type="InterPro" id="IPR017900">
    <property type="entry name" value="4Fe4S_Fe_S_CS"/>
</dbReference>
<dbReference type="InterPro" id="IPR006963">
    <property type="entry name" value="Mopterin_OxRdtase_4Fe-4S_dom"/>
</dbReference>
<gene>
    <name evidence="11" type="ORF">X474_18795</name>
</gene>
<dbReference type="EMBL" id="AZAC01000030">
    <property type="protein sequence ID" value="KIX12509.1"/>
    <property type="molecule type" value="Genomic_DNA"/>
</dbReference>
<keyword evidence="5" id="KW-0408">Iron</keyword>
<dbReference type="SMART" id="SM00929">
    <property type="entry name" value="NADH-G_4Fe-4S_3"/>
    <property type="match status" value="1"/>
</dbReference>
<proteinExistence type="predicted"/>
<evidence type="ECO:0000256" key="1">
    <source>
        <dbReference type="ARBA" id="ARBA00022485"/>
    </source>
</evidence>
<evidence type="ECO:0000256" key="3">
    <source>
        <dbReference type="ARBA" id="ARBA00022737"/>
    </source>
</evidence>
<dbReference type="PANTHER" id="PTHR43105">
    <property type="entry name" value="RESPIRATORY NITRATE REDUCTASE"/>
    <property type="match status" value="1"/>
</dbReference>
<evidence type="ECO:0000259" key="9">
    <source>
        <dbReference type="PROSITE" id="PS51669"/>
    </source>
</evidence>
<keyword evidence="2" id="KW-0479">Metal-binding</keyword>
<dbReference type="SUPFAM" id="SSF54292">
    <property type="entry name" value="2Fe-2S ferredoxin-like"/>
    <property type="match status" value="1"/>
</dbReference>
<dbReference type="Proteomes" id="UP000032233">
    <property type="component" value="Unassembled WGS sequence"/>
</dbReference>
<organism evidence="11 12">
    <name type="scientific">Dethiosulfatarculus sandiegensis</name>
    <dbReference type="NCBI Taxonomy" id="1429043"/>
    <lineage>
        <taxon>Bacteria</taxon>
        <taxon>Pseudomonadati</taxon>
        <taxon>Thermodesulfobacteriota</taxon>
        <taxon>Desulfarculia</taxon>
        <taxon>Desulfarculales</taxon>
        <taxon>Desulfarculaceae</taxon>
        <taxon>Dethiosulfatarculus</taxon>
    </lineage>
</organism>
<reference evidence="11 12" key="1">
    <citation type="submission" date="2013-11" db="EMBL/GenBank/DDBJ databases">
        <title>Metagenomic analysis of a methanogenic consortium involved in long chain n-alkane degradation.</title>
        <authorList>
            <person name="Davidova I.A."/>
            <person name="Callaghan A.V."/>
            <person name="Wawrik B."/>
            <person name="Pruitt S."/>
            <person name="Marks C."/>
            <person name="Duncan K.E."/>
            <person name="Suflita J.M."/>
        </authorList>
    </citation>
    <scope>NUCLEOTIDE SEQUENCE [LARGE SCALE GENOMIC DNA]</scope>
    <source>
        <strain evidence="11 12">SPR</strain>
    </source>
</reference>
<dbReference type="Pfam" id="PF04879">
    <property type="entry name" value="Molybdop_Fe4S4"/>
    <property type="match status" value="1"/>
</dbReference>
<dbReference type="InterPro" id="IPR019574">
    <property type="entry name" value="NADH_UbQ_OxRdtase_Gsu_4Fe4S-bd"/>
</dbReference>
<protein>
    <submittedName>
        <fullName evidence="11">NADH dehydrogenase subunit G</fullName>
    </submittedName>
</protein>
<dbReference type="Gene3D" id="3.30.70.20">
    <property type="match status" value="1"/>
</dbReference>
<evidence type="ECO:0000259" key="7">
    <source>
        <dbReference type="PROSITE" id="PS51085"/>
    </source>
</evidence>
<dbReference type="Pfam" id="PF12838">
    <property type="entry name" value="Fer4_7"/>
    <property type="match status" value="1"/>
</dbReference>
<dbReference type="GO" id="GO:0046872">
    <property type="term" value="F:metal ion binding"/>
    <property type="evidence" value="ECO:0007669"/>
    <property type="project" value="UniProtKB-KW"/>
</dbReference>
<dbReference type="Gene3D" id="3.10.20.740">
    <property type="match status" value="1"/>
</dbReference>
<evidence type="ECO:0000313" key="11">
    <source>
        <dbReference type="EMBL" id="KIX12509.1"/>
    </source>
</evidence>
<evidence type="ECO:0000313" key="12">
    <source>
        <dbReference type="Proteomes" id="UP000032233"/>
    </source>
</evidence>
<dbReference type="SMART" id="SM00926">
    <property type="entry name" value="Molybdop_Fe4S4"/>
    <property type="match status" value="1"/>
</dbReference>
<dbReference type="STRING" id="1429043.X474_18795"/>
<dbReference type="PANTHER" id="PTHR43105:SF14">
    <property type="entry name" value="FORMATE DEHYDROGENASE H"/>
    <property type="match status" value="1"/>
</dbReference>
<dbReference type="GO" id="GO:0016020">
    <property type="term" value="C:membrane"/>
    <property type="evidence" value="ECO:0007669"/>
    <property type="project" value="TreeGrafter"/>
</dbReference>
<evidence type="ECO:0000256" key="4">
    <source>
        <dbReference type="ARBA" id="ARBA00023002"/>
    </source>
</evidence>
<dbReference type="AlphaFoldDB" id="A0A0D2J2Y6"/>
<dbReference type="SUPFAM" id="SSF53706">
    <property type="entry name" value="Formate dehydrogenase/DMSO reductase, domains 1-3"/>
    <property type="match status" value="1"/>
</dbReference>
<dbReference type="FunFam" id="2.20.25.90:FF:000001">
    <property type="entry name" value="Formate dehydrogenase subunit alpha"/>
    <property type="match status" value="1"/>
</dbReference>
<dbReference type="Pfam" id="PF00384">
    <property type="entry name" value="Molybdopterin"/>
    <property type="match status" value="1"/>
</dbReference>
<dbReference type="InParanoid" id="A0A0D2J2Y6"/>
<dbReference type="PROSITE" id="PS51839">
    <property type="entry name" value="4FE4S_HC3"/>
    <property type="match status" value="1"/>
</dbReference>
<dbReference type="GO" id="GO:0003954">
    <property type="term" value="F:NADH dehydrogenase activity"/>
    <property type="evidence" value="ECO:0007669"/>
    <property type="project" value="TreeGrafter"/>
</dbReference>
<keyword evidence="1" id="KW-0004">4Fe-4S</keyword>
<feature type="domain" description="2Fe-2S ferredoxin-type" evidence="7">
    <location>
        <begin position="2"/>
        <end position="78"/>
    </location>
</feature>
<evidence type="ECO:0000259" key="10">
    <source>
        <dbReference type="PROSITE" id="PS51839"/>
    </source>
</evidence>
<dbReference type="Pfam" id="PF13510">
    <property type="entry name" value="Fer2_4"/>
    <property type="match status" value="1"/>
</dbReference>
<keyword evidence="12" id="KW-1185">Reference proteome</keyword>
<keyword evidence="6" id="KW-0411">Iron-sulfur</keyword>
<feature type="domain" description="4Fe-4S ferredoxin-type" evidence="8">
    <location>
        <begin position="161"/>
        <end position="191"/>
    </location>
</feature>
<keyword evidence="4" id="KW-0560">Oxidoreductase</keyword>
<dbReference type="GO" id="GO:0051539">
    <property type="term" value="F:4 iron, 4 sulfur cluster binding"/>
    <property type="evidence" value="ECO:0007669"/>
    <property type="project" value="UniProtKB-KW"/>
</dbReference>
<dbReference type="CDD" id="cd00207">
    <property type="entry name" value="fer2"/>
    <property type="match status" value="1"/>
</dbReference>
<dbReference type="Gene3D" id="3.40.50.740">
    <property type="match status" value="1"/>
</dbReference>
<feature type="domain" description="4Fe-4S Mo/W bis-MGD-type" evidence="9">
    <location>
        <begin position="241"/>
        <end position="297"/>
    </location>
</feature>
<dbReference type="InterPro" id="IPR050123">
    <property type="entry name" value="Prok_molybdopt-oxidoreductase"/>
</dbReference>
<dbReference type="PROSITE" id="PS00198">
    <property type="entry name" value="4FE4S_FER_1"/>
    <property type="match status" value="1"/>
</dbReference>
<dbReference type="InterPro" id="IPR001041">
    <property type="entry name" value="2Fe-2S_ferredoxin-type"/>
</dbReference>
<dbReference type="SUPFAM" id="SSF54862">
    <property type="entry name" value="4Fe-4S ferredoxins"/>
    <property type="match status" value="1"/>
</dbReference>
<dbReference type="Gene3D" id="2.20.25.90">
    <property type="entry name" value="ADC-like domains"/>
    <property type="match status" value="1"/>
</dbReference>
<dbReference type="PROSITE" id="PS51379">
    <property type="entry name" value="4FE4S_FER_2"/>
    <property type="match status" value="2"/>
</dbReference>
<sequence length="373" mass="41680">MPELTINGHRVEFTEGQTILEAAKGHGINIPTLCHLFEADHSGYCRICVVEVKGSDQLLPACATPANEGMEIKTHSPKVIEARKTILEMLLASGDHNCLVSEMPPDEWSEYQLEAMQRPWHQELCPAHGDCRLQDLAVEYGVNTGHFEPVHRDFPLDDTHPMIVRDFSRCIQCGRCVAACNEIQVNQAIPVPFGRREDHPEGWYPLADYDKCTHCGECVQACPVGALFEKKSFGKAYANDVELVRTTCPYCGVGCQQWLHVKDGKIVKVTGVEKGGPNQGRLCVKGRFGFDFIYSDQRLTSPLIKENGEFREASWDEALDLVANKFTQIIKDHGPDALAGVSCARSINEDSYQMQKLFRQVFGTNNIDHCART</sequence>
<evidence type="ECO:0000256" key="6">
    <source>
        <dbReference type="ARBA" id="ARBA00023014"/>
    </source>
</evidence>
<accession>A0A0D2J2Y6</accession>